<keyword evidence="2" id="KW-1185">Reference proteome</keyword>
<evidence type="ECO:0000313" key="1">
    <source>
        <dbReference type="EMBL" id="GGK39882.1"/>
    </source>
</evidence>
<proteinExistence type="predicted"/>
<dbReference type="AlphaFoldDB" id="A0A917QC15"/>
<accession>A0A917QC15</accession>
<name>A0A917QC15_9HYPH</name>
<dbReference type="RefSeq" id="WP_188913923.1">
    <property type="nucleotide sequence ID" value="NZ_BMMF01000008.1"/>
</dbReference>
<comment type="caution">
    <text evidence="1">The sequence shown here is derived from an EMBL/GenBank/DDBJ whole genome shotgun (WGS) entry which is preliminary data.</text>
</comment>
<protein>
    <submittedName>
        <fullName evidence="1">Uncharacterized protein</fullName>
    </submittedName>
</protein>
<evidence type="ECO:0000313" key="2">
    <source>
        <dbReference type="Proteomes" id="UP000600449"/>
    </source>
</evidence>
<dbReference type="EMBL" id="BMMF01000008">
    <property type="protein sequence ID" value="GGK39882.1"/>
    <property type="molecule type" value="Genomic_DNA"/>
</dbReference>
<sequence>MNKVVKHHIPVERLPEELRRGFAAGEIVEVEVRGPASHEGGSAPDDEEITLEAWLRQVDEEEPRRPPLPPEEIERRGALFDRFFGSHAHLNTSIEEAVERIRALRDEDD</sequence>
<dbReference type="Proteomes" id="UP000600449">
    <property type="component" value="Unassembled WGS sequence"/>
</dbReference>
<gene>
    <name evidence="1" type="ORF">GCM10011322_28780</name>
</gene>
<reference evidence="1 2" key="1">
    <citation type="journal article" date="2014" name="Int. J. Syst. Evol. Microbiol.">
        <title>Complete genome sequence of Corynebacterium casei LMG S-19264T (=DSM 44701T), isolated from a smear-ripened cheese.</title>
        <authorList>
            <consortium name="US DOE Joint Genome Institute (JGI-PGF)"/>
            <person name="Walter F."/>
            <person name="Albersmeier A."/>
            <person name="Kalinowski J."/>
            <person name="Ruckert C."/>
        </authorList>
    </citation>
    <scope>NUCLEOTIDE SEQUENCE [LARGE SCALE GENOMIC DNA]</scope>
    <source>
        <strain evidence="1 2">CGMCC 1.9161</strain>
    </source>
</reference>
<organism evidence="1 2">
    <name type="scientific">Salinarimonas ramus</name>
    <dbReference type="NCBI Taxonomy" id="690164"/>
    <lineage>
        <taxon>Bacteria</taxon>
        <taxon>Pseudomonadati</taxon>
        <taxon>Pseudomonadota</taxon>
        <taxon>Alphaproteobacteria</taxon>
        <taxon>Hyphomicrobiales</taxon>
        <taxon>Salinarimonadaceae</taxon>
        <taxon>Salinarimonas</taxon>
    </lineage>
</organism>